<evidence type="ECO:0000313" key="6">
    <source>
        <dbReference type="EMBL" id="KAG8470062.1"/>
    </source>
</evidence>
<name>A0A8J6CCM8_DIALT</name>
<dbReference type="Gene3D" id="3.40.1190.20">
    <property type="match status" value="1"/>
</dbReference>
<dbReference type="GO" id="GO:0016829">
    <property type="term" value="F:lyase activity"/>
    <property type="evidence" value="ECO:0007669"/>
    <property type="project" value="UniProtKB-KW"/>
</dbReference>
<proteinExistence type="inferred from homology"/>
<dbReference type="InterPro" id="IPR000887">
    <property type="entry name" value="Aldlse_KDPG_KHG"/>
</dbReference>
<dbReference type="SUPFAM" id="SSF51569">
    <property type="entry name" value="Aldolase"/>
    <property type="match status" value="1"/>
</dbReference>
<keyword evidence="7" id="KW-1185">Reference proteome</keyword>
<dbReference type="EMBL" id="JAGTXO010000001">
    <property type="protein sequence ID" value="KAG8470062.1"/>
    <property type="molecule type" value="Genomic_DNA"/>
</dbReference>
<dbReference type="Gene3D" id="3.20.20.70">
    <property type="entry name" value="Aldolase class I"/>
    <property type="match status" value="1"/>
</dbReference>
<keyword evidence="5" id="KW-0119">Carbohydrate metabolism</keyword>
<gene>
    <name evidence="6" type="ORF">KFE25_008483</name>
</gene>
<evidence type="ECO:0008006" key="8">
    <source>
        <dbReference type="Google" id="ProtNLM"/>
    </source>
</evidence>
<evidence type="ECO:0000256" key="4">
    <source>
        <dbReference type="ARBA" id="ARBA00023239"/>
    </source>
</evidence>
<dbReference type="NCBIfam" id="TIGR01182">
    <property type="entry name" value="eda"/>
    <property type="match status" value="1"/>
</dbReference>
<dbReference type="InterPro" id="IPR013785">
    <property type="entry name" value="Aldolase_TIM"/>
</dbReference>
<dbReference type="OrthoDB" id="445592at2759"/>
<evidence type="ECO:0000256" key="2">
    <source>
        <dbReference type="ARBA" id="ARBA00006906"/>
    </source>
</evidence>
<comment type="subunit">
    <text evidence="3">Homotrimer.</text>
</comment>
<dbReference type="CDD" id="cd00452">
    <property type="entry name" value="KDPG_aldolase"/>
    <property type="match status" value="1"/>
</dbReference>
<keyword evidence="4" id="KW-0456">Lyase</keyword>
<accession>A0A8J6CCM8</accession>
<dbReference type="PANTHER" id="PTHR30246">
    <property type="entry name" value="2-KETO-3-DEOXY-6-PHOSPHOGLUCONATE ALDOLASE"/>
    <property type="match status" value="1"/>
</dbReference>
<protein>
    <recommendedName>
        <fullName evidence="8">2-dehydro-3-deoxy-phosphogluconate aldolase</fullName>
    </recommendedName>
</protein>
<comment type="similarity">
    <text evidence="2">Belongs to the KHG/KDPG aldolase family.</text>
</comment>
<sequence>MDDHNEPNAPMPIGLTALAGFGEALLVYKPAGPPTTADTRPMLQSVGGAELNSCVALARLGPSERGGPAPRVTHIGVLPEGPLGDLVVGAGESAGVRMRCVRSPASDVGTVHVVDNAPHYQRRNSAFARLRPEELDWPALLRGHDWLHLTGITPLVGDAPRAAWRDALGCARACGVGVILDVNHRPALGSFAQLWATIRLELPHVHALVLSESALEQLALMPAEEGGGALGSAASLLPPGAGDGAAPRGAAPTADARCARVPARAHVSELLPTYASRYSLLAALRSAWGVALVACCFKCAAAHHAAHGAHGAVPHAAGLANAIKEGGNVRWSVVADERGVCGTASIPTHHRPVQAMGGGDAWLAGFVSALGRPPREQSAADAQPSAARFTHGRLQAACRRADLLAALAQASDGDFSHASGAGLSRAELEWAGRAARLDGGGARGDGRSAAEATVEATAGAEAALAAREEATAEVLAAGVLAVVTLHAPEHARGVVRAFAAGGVRGIEVMLRTPRALLALSAACDAAAELAQAGGPTVLVGAGTVLSEAQVHHAVRAGASFLVAPGLCVPVVAAARAAGVPMLPGVATPSEIEAGLRLGCRMLKLFPAATLGGPAALAALGAPYGSRVAFVPTGGVSADTMGDYLALPAVLAVGGSWLLKMSGSGDAAQPDLPATEAAARAAVSLAAQLRPNGARALPPRLSDS</sequence>
<organism evidence="6 7">
    <name type="scientific">Diacronema lutheri</name>
    <name type="common">Unicellular marine alga</name>
    <name type="synonym">Monochrysis lutheri</name>
    <dbReference type="NCBI Taxonomy" id="2081491"/>
    <lineage>
        <taxon>Eukaryota</taxon>
        <taxon>Haptista</taxon>
        <taxon>Haptophyta</taxon>
        <taxon>Pavlovophyceae</taxon>
        <taxon>Pavlovales</taxon>
        <taxon>Pavlovaceae</taxon>
        <taxon>Diacronema</taxon>
    </lineage>
</organism>
<evidence type="ECO:0000256" key="1">
    <source>
        <dbReference type="ARBA" id="ARBA00004761"/>
    </source>
</evidence>
<evidence type="ECO:0000256" key="5">
    <source>
        <dbReference type="ARBA" id="ARBA00023277"/>
    </source>
</evidence>
<comment type="pathway">
    <text evidence="1">Carbohydrate acid metabolism.</text>
</comment>
<dbReference type="PROSITE" id="PS00160">
    <property type="entry name" value="ALDOLASE_KDPG_KHG_2"/>
    <property type="match status" value="1"/>
</dbReference>
<comment type="caution">
    <text evidence="6">The sequence shown here is derived from an EMBL/GenBank/DDBJ whole genome shotgun (WGS) entry which is preliminary data.</text>
</comment>
<dbReference type="InterPro" id="IPR031338">
    <property type="entry name" value="KDPG/KHG_AS_2"/>
</dbReference>
<dbReference type="Proteomes" id="UP000751190">
    <property type="component" value="Unassembled WGS sequence"/>
</dbReference>
<evidence type="ECO:0000313" key="7">
    <source>
        <dbReference type="Proteomes" id="UP000751190"/>
    </source>
</evidence>
<dbReference type="PANTHER" id="PTHR30246:SF1">
    <property type="entry name" value="2-DEHYDRO-3-DEOXY-6-PHOSPHOGALACTONATE ALDOLASE-RELATED"/>
    <property type="match status" value="1"/>
</dbReference>
<dbReference type="InterPro" id="IPR029056">
    <property type="entry name" value="Ribokinase-like"/>
</dbReference>
<dbReference type="SUPFAM" id="SSF53613">
    <property type="entry name" value="Ribokinase-like"/>
    <property type="match status" value="1"/>
</dbReference>
<dbReference type="AlphaFoldDB" id="A0A8J6CCM8"/>
<dbReference type="Pfam" id="PF01081">
    <property type="entry name" value="Aldolase"/>
    <property type="match status" value="1"/>
</dbReference>
<reference evidence="6" key="1">
    <citation type="submission" date="2021-05" db="EMBL/GenBank/DDBJ databases">
        <title>The genome of the haptophyte Pavlova lutheri (Diacronema luteri, Pavlovales) - a model for lipid biosynthesis in eukaryotic algae.</title>
        <authorList>
            <person name="Hulatt C.J."/>
            <person name="Posewitz M.C."/>
        </authorList>
    </citation>
    <scope>NUCLEOTIDE SEQUENCE</scope>
    <source>
        <strain evidence="6">NIVA-4/92</strain>
    </source>
</reference>
<evidence type="ECO:0000256" key="3">
    <source>
        <dbReference type="ARBA" id="ARBA00011233"/>
    </source>
</evidence>